<dbReference type="AlphaFoldDB" id="A0A2S7SVZ3"/>
<protein>
    <recommendedName>
        <fullName evidence="3">Outer membrane protein beta-barrel domain-containing protein</fullName>
    </recommendedName>
</protein>
<gene>
    <name evidence="1" type="ORF">CJD36_012975</name>
</gene>
<dbReference type="Proteomes" id="UP000239872">
    <property type="component" value="Unassembled WGS sequence"/>
</dbReference>
<dbReference type="RefSeq" id="WP_105039605.1">
    <property type="nucleotide sequence ID" value="NZ_PPSL01000003.1"/>
</dbReference>
<name>A0A2S7SVZ3_9BACT</name>
<accession>A0A2S7SVZ3</accession>
<evidence type="ECO:0000313" key="1">
    <source>
        <dbReference type="EMBL" id="PQJ10878.1"/>
    </source>
</evidence>
<proteinExistence type="predicted"/>
<reference evidence="1 2" key="1">
    <citation type="submission" date="2018-01" db="EMBL/GenBank/DDBJ databases">
        <title>A novel member of the phylum Bacteroidetes isolated from glacier ice.</title>
        <authorList>
            <person name="Liu Q."/>
            <person name="Xin Y.-H."/>
        </authorList>
    </citation>
    <scope>NUCLEOTIDE SEQUENCE [LARGE SCALE GENOMIC DNA]</scope>
    <source>
        <strain evidence="1 2">RB1R16</strain>
    </source>
</reference>
<evidence type="ECO:0008006" key="3">
    <source>
        <dbReference type="Google" id="ProtNLM"/>
    </source>
</evidence>
<dbReference type="EMBL" id="PPSL01000003">
    <property type="protein sequence ID" value="PQJ10878.1"/>
    <property type="molecule type" value="Genomic_DNA"/>
</dbReference>
<keyword evidence="2" id="KW-1185">Reference proteome</keyword>
<evidence type="ECO:0000313" key="2">
    <source>
        <dbReference type="Proteomes" id="UP000239872"/>
    </source>
</evidence>
<comment type="caution">
    <text evidence="1">The sequence shown here is derived from an EMBL/GenBank/DDBJ whole genome shotgun (WGS) entry which is preliminary data.</text>
</comment>
<sequence>MKRISLITLFTLLSFTGFSATFFQIWGGAGIATKHNYDAGISAGMSFFKGFPYRVNVGASIFLQQYNLYYDRENSQLVGGSIRHNSTYAFVSPVIDLRIGKYGNTHFYLTAGPGFNMNAVDTLHKWDRQGAVTYDSTIGKPENINKMVVRLGMGLSEYFPISQKLYMNITEDVGFLANKLSETNDPSDAKINNNVGQIFRPTYISIRIGFGWKFAKK</sequence>
<organism evidence="1 2">
    <name type="scientific">Flavipsychrobacter stenotrophus</name>
    <dbReference type="NCBI Taxonomy" id="2077091"/>
    <lineage>
        <taxon>Bacteria</taxon>
        <taxon>Pseudomonadati</taxon>
        <taxon>Bacteroidota</taxon>
        <taxon>Chitinophagia</taxon>
        <taxon>Chitinophagales</taxon>
        <taxon>Chitinophagaceae</taxon>
        <taxon>Flavipsychrobacter</taxon>
    </lineage>
</organism>